<evidence type="ECO:0000256" key="13">
    <source>
        <dbReference type="ARBA" id="ARBA00023180"/>
    </source>
</evidence>
<evidence type="ECO:0000256" key="15">
    <source>
        <dbReference type="ARBA" id="ARBA00048679"/>
    </source>
</evidence>
<dbReference type="GO" id="GO:0016020">
    <property type="term" value="C:membrane"/>
    <property type="evidence" value="ECO:0007669"/>
    <property type="project" value="UniProtKB-SubCell"/>
</dbReference>
<dbReference type="InterPro" id="IPR017441">
    <property type="entry name" value="Protein_kinase_ATP_BS"/>
</dbReference>
<dbReference type="PROSITE" id="PS50011">
    <property type="entry name" value="PROTEIN_KINASE_DOM"/>
    <property type="match status" value="3"/>
</dbReference>
<evidence type="ECO:0000256" key="4">
    <source>
        <dbReference type="ARBA" id="ARBA00022679"/>
    </source>
</evidence>
<dbReference type="PROSITE" id="PS00107">
    <property type="entry name" value="PROTEIN_KINASE_ATP"/>
    <property type="match status" value="1"/>
</dbReference>
<keyword evidence="13" id="KW-0325">Glycoprotein</keyword>
<dbReference type="GO" id="GO:0005524">
    <property type="term" value="F:ATP binding"/>
    <property type="evidence" value="ECO:0007669"/>
    <property type="project" value="UniProtKB-UniRule"/>
</dbReference>
<evidence type="ECO:0000256" key="6">
    <source>
        <dbReference type="ARBA" id="ARBA00022729"/>
    </source>
</evidence>
<dbReference type="SMART" id="SM00220">
    <property type="entry name" value="S_TKc"/>
    <property type="match status" value="3"/>
</dbReference>
<evidence type="ECO:0000259" key="18">
    <source>
        <dbReference type="PROSITE" id="PS50011"/>
    </source>
</evidence>
<dbReference type="Pfam" id="PF07714">
    <property type="entry name" value="PK_Tyr_Ser-Thr"/>
    <property type="match status" value="3"/>
</dbReference>
<keyword evidence="5" id="KW-0812">Transmembrane</keyword>
<evidence type="ECO:0000256" key="8">
    <source>
        <dbReference type="ARBA" id="ARBA00022741"/>
    </source>
</evidence>
<keyword evidence="9" id="KW-0418">Kinase</keyword>
<evidence type="ECO:0000256" key="1">
    <source>
        <dbReference type="ARBA" id="ARBA00004167"/>
    </source>
</evidence>
<evidence type="ECO:0000256" key="10">
    <source>
        <dbReference type="ARBA" id="ARBA00022840"/>
    </source>
</evidence>
<dbReference type="GO" id="GO:0004674">
    <property type="term" value="F:protein serine/threonine kinase activity"/>
    <property type="evidence" value="ECO:0007669"/>
    <property type="project" value="UniProtKB-KW"/>
</dbReference>
<dbReference type="GO" id="GO:0006950">
    <property type="term" value="P:response to stress"/>
    <property type="evidence" value="ECO:0007669"/>
    <property type="project" value="UniProtKB-ARBA"/>
</dbReference>
<keyword evidence="20" id="KW-1185">Reference proteome</keyword>
<accession>A0AAP0HHV2</accession>
<evidence type="ECO:0000256" key="12">
    <source>
        <dbReference type="ARBA" id="ARBA00023136"/>
    </source>
</evidence>
<dbReference type="InterPro" id="IPR008271">
    <property type="entry name" value="Ser/Thr_kinase_AS"/>
</dbReference>
<keyword evidence="11" id="KW-1133">Transmembrane helix</keyword>
<evidence type="ECO:0000256" key="11">
    <source>
        <dbReference type="ARBA" id="ARBA00022989"/>
    </source>
</evidence>
<dbReference type="Gene3D" id="1.10.510.10">
    <property type="entry name" value="Transferase(Phosphotransferase) domain 1"/>
    <property type="match status" value="3"/>
</dbReference>
<dbReference type="FunFam" id="3.30.200.20:FF:000039">
    <property type="entry name" value="receptor-like protein kinase FERONIA"/>
    <property type="match status" value="1"/>
</dbReference>
<name>A0AAP0HHV2_9MAGN</name>
<evidence type="ECO:0000256" key="7">
    <source>
        <dbReference type="ARBA" id="ARBA00022737"/>
    </source>
</evidence>
<dbReference type="PROSITE" id="PS00108">
    <property type="entry name" value="PROTEIN_KINASE_ST"/>
    <property type="match status" value="2"/>
</dbReference>
<dbReference type="InterPro" id="IPR001245">
    <property type="entry name" value="Ser-Thr/Tyr_kinase_cat_dom"/>
</dbReference>
<evidence type="ECO:0000256" key="5">
    <source>
        <dbReference type="ARBA" id="ARBA00022692"/>
    </source>
</evidence>
<sequence length="940" mass="104984">MESLKLDFSTVKAATNDFAAANEIGKGLPDGQQVAVKRLLNHSNHGKIQFDSEIVLVAKVQHRNLVKLLGFCLEGEEKLLIYEFLPNGSLDRFMHGIAEGLLHLHDGSRESIIHRDLKPSNILLDENFNPKITDFGLARLLVGDLTHEMTDTIAGIFGYMAPEYGSCGNYSKKSDVYAFGVLLVEIVWENLRNEKASQLIDQTLRVGDKSIAKVVRCLRIGLQCVQYEAGERPSMKCVVHVLTNNSVSVAFPNMPYKVNTKLLIHIAIYCLTCIDQGTTVESLKLDFSTVKAATNDFAAANEIGKGGFGLVYKGQLPNGQEVVVKRRSLCSNQGKEEFDNETVLAAKFHHMNLVKLIGFSEEGEEKLLIYEFMPNASLDRFIYDPDKHGVLDWETRLKIIKGIAEGLLHLHESSRDSGIHRGLKPSNILLDENLNPKMQTLVWQDSLMETKLTETLGAAGTVGYMAPEYAMDGNYSKKSDIYAYGAVVLEIVTGVNKLSFDKAQPEHFLTSAWRHWIEGTTLQFIVPKLRVGNEYVEEVVKCFHIALACVQDKPADRPFMEDVVTELHNNFVGLKSPKMPLSFLSAKCDPYLREMFWQMVSANAPSQTTAPSASSQTTAPSASSNTTVPDGQQVAVKRLLNHSNHGKIQFDSEIVSAAKVQHRNLVKLLGFCLEGEEKLLIYEFLPNGSLDRFMHGFAHSSLSLYIQLSVCDLDWETRLQIVIGIAEGLLHLHDGSRESIIHRDLKPSNILLDENFNPKITDFGLARLLVGDLTHEMTDTIAGTFGYMAPEYGSCGNYLKKSDVYAFGVLLVEIVTGRNKLSYDRARLFGGDSFLTYVWENLRDEKASQLIDQTLRVGDKSIAEAVRCLRIGLQCVQYEAGERPSMKCVVHALTNNSVSVAFPNMPYKVDLFPDSWSDESITKPYHEQVFQQMLQKEEPP</sequence>
<protein>
    <recommendedName>
        <fullName evidence="2">non-specific serine/threonine protein kinase</fullName>
        <ecNumber evidence="2">2.7.11.1</ecNumber>
    </recommendedName>
</protein>
<keyword evidence="8 16" id="KW-0547">Nucleotide-binding</keyword>
<dbReference type="FunFam" id="1.10.510.10:FF:000129">
    <property type="entry name" value="cysteine-rich receptor-like protein kinase 10"/>
    <property type="match status" value="2"/>
</dbReference>
<dbReference type="PANTHER" id="PTHR27006:SF634">
    <property type="entry name" value="RECEPTOR-LIKE SERINE_THREONINE-PROTEIN KINASE"/>
    <property type="match status" value="1"/>
</dbReference>
<evidence type="ECO:0000256" key="17">
    <source>
        <dbReference type="SAM" id="MobiDB-lite"/>
    </source>
</evidence>
<comment type="catalytic activity">
    <reaction evidence="15">
        <text>L-seryl-[protein] + ATP = O-phospho-L-seryl-[protein] + ADP + H(+)</text>
        <dbReference type="Rhea" id="RHEA:17989"/>
        <dbReference type="Rhea" id="RHEA-COMP:9863"/>
        <dbReference type="Rhea" id="RHEA-COMP:11604"/>
        <dbReference type="ChEBI" id="CHEBI:15378"/>
        <dbReference type="ChEBI" id="CHEBI:29999"/>
        <dbReference type="ChEBI" id="CHEBI:30616"/>
        <dbReference type="ChEBI" id="CHEBI:83421"/>
        <dbReference type="ChEBI" id="CHEBI:456216"/>
        <dbReference type="EC" id="2.7.11.1"/>
    </reaction>
</comment>
<keyword evidence="7" id="KW-0677">Repeat</keyword>
<dbReference type="EMBL" id="JBBNAE010000011">
    <property type="protein sequence ID" value="KAK9084916.1"/>
    <property type="molecule type" value="Genomic_DNA"/>
</dbReference>
<feature type="compositionally biased region" description="Low complexity" evidence="17">
    <location>
        <begin position="607"/>
        <end position="627"/>
    </location>
</feature>
<dbReference type="Gene3D" id="3.30.200.20">
    <property type="entry name" value="Phosphorylase Kinase, domain 1"/>
    <property type="match status" value="3"/>
</dbReference>
<organism evidence="19 20">
    <name type="scientific">Stephania japonica</name>
    <dbReference type="NCBI Taxonomy" id="461633"/>
    <lineage>
        <taxon>Eukaryota</taxon>
        <taxon>Viridiplantae</taxon>
        <taxon>Streptophyta</taxon>
        <taxon>Embryophyta</taxon>
        <taxon>Tracheophyta</taxon>
        <taxon>Spermatophyta</taxon>
        <taxon>Magnoliopsida</taxon>
        <taxon>Ranunculales</taxon>
        <taxon>Menispermaceae</taxon>
        <taxon>Menispermoideae</taxon>
        <taxon>Cissampelideae</taxon>
        <taxon>Stephania</taxon>
    </lineage>
</organism>
<evidence type="ECO:0000256" key="14">
    <source>
        <dbReference type="ARBA" id="ARBA00047899"/>
    </source>
</evidence>
<proteinExistence type="predicted"/>
<evidence type="ECO:0000313" key="19">
    <source>
        <dbReference type="EMBL" id="KAK9084916.1"/>
    </source>
</evidence>
<evidence type="ECO:0000256" key="3">
    <source>
        <dbReference type="ARBA" id="ARBA00022527"/>
    </source>
</evidence>
<dbReference type="FunFam" id="1.10.510.10:FF:001023">
    <property type="entry name" value="Os07g0541700 protein"/>
    <property type="match status" value="1"/>
</dbReference>
<evidence type="ECO:0000256" key="16">
    <source>
        <dbReference type="PROSITE-ProRule" id="PRU10141"/>
    </source>
</evidence>
<keyword evidence="3" id="KW-0723">Serine/threonine-protein kinase</keyword>
<feature type="binding site" evidence="16">
    <location>
        <position position="325"/>
    </location>
    <ligand>
        <name>ATP</name>
        <dbReference type="ChEBI" id="CHEBI:30616"/>
    </ligand>
</feature>
<evidence type="ECO:0000313" key="20">
    <source>
        <dbReference type="Proteomes" id="UP001417504"/>
    </source>
</evidence>
<dbReference type="EC" id="2.7.11.1" evidence="2"/>
<comment type="catalytic activity">
    <reaction evidence="14">
        <text>L-threonyl-[protein] + ATP = O-phospho-L-threonyl-[protein] + ADP + H(+)</text>
        <dbReference type="Rhea" id="RHEA:46608"/>
        <dbReference type="Rhea" id="RHEA-COMP:11060"/>
        <dbReference type="Rhea" id="RHEA-COMP:11605"/>
        <dbReference type="ChEBI" id="CHEBI:15378"/>
        <dbReference type="ChEBI" id="CHEBI:30013"/>
        <dbReference type="ChEBI" id="CHEBI:30616"/>
        <dbReference type="ChEBI" id="CHEBI:61977"/>
        <dbReference type="ChEBI" id="CHEBI:456216"/>
        <dbReference type="EC" id="2.7.11.1"/>
    </reaction>
</comment>
<evidence type="ECO:0000256" key="9">
    <source>
        <dbReference type="ARBA" id="ARBA00022777"/>
    </source>
</evidence>
<keyword evidence="4" id="KW-0808">Transferase</keyword>
<feature type="domain" description="Protein kinase" evidence="18">
    <location>
        <begin position="297"/>
        <end position="571"/>
    </location>
</feature>
<evidence type="ECO:0000256" key="2">
    <source>
        <dbReference type="ARBA" id="ARBA00012513"/>
    </source>
</evidence>
<dbReference type="Proteomes" id="UP001417504">
    <property type="component" value="Unassembled WGS sequence"/>
</dbReference>
<keyword evidence="12" id="KW-0472">Membrane</keyword>
<keyword evidence="6" id="KW-0732">Signal</keyword>
<feature type="domain" description="Protein kinase" evidence="18">
    <location>
        <begin position="597"/>
        <end position="894"/>
    </location>
</feature>
<dbReference type="AlphaFoldDB" id="A0AAP0HHV2"/>
<dbReference type="PANTHER" id="PTHR27006">
    <property type="entry name" value="PROMASTIGOTE SURFACE ANTIGEN PROTEIN PSA"/>
    <property type="match status" value="1"/>
</dbReference>
<reference evidence="19 20" key="1">
    <citation type="submission" date="2024-01" db="EMBL/GenBank/DDBJ databases">
        <title>Genome assemblies of Stephania.</title>
        <authorList>
            <person name="Yang L."/>
        </authorList>
    </citation>
    <scope>NUCLEOTIDE SEQUENCE [LARGE SCALE GENOMIC DNA]</scope>
    <source>
        <strain evidence="19">QJT</strain>
        <tissue evidence="19">Leaf</tissue>
    </source>
</reference>
<gene>
    <name evidence="19" type="ORF">Sjap_025327</name>
</gene>
<feature type="region of interest" description="Disordered" evidence="17">
    <location>
        <begin position="607"/>
        <end position="629"/>
    </location>
</feature>
<dbReference type="InterPro" id="IPR000719">
    <property type="entry name" value="Prot_kinase_dom"/>
</dbReference>
<comment type="caution">
    <text evidence="19">The sequence shown here is derived from an EMBL/GenBank/DDBJ whole genome shotgun (WGS) entry which is preliminary data.</text>
</comment>
<comment type="subcellular location">
    <subcellularLocation>
        <location evidence="1">Membrane</location>
        <topology evidence="1">Single-pass membrane protein</topology>
    </subcellularLocation>
</comment>
<dbReference type="CDD" id="cd14066">
    <property type="entry name" value="STKc_IRAK"/>
    <property type="match status" value="1"/>
</dbReference>
<dbReference type="SUPFAM" id="SSF56112">
    <property type="entry name" value="Protein kinase-like (PK-like)"/>
    <property type="match status" value="3"/>
</dbReference>
<feature type="domain" description="Protein kinase" evidence="18">
    <location>
        <begin position="1"/>
        <end position="243"/>
    </location>
</feature>
<dbReference type="InterPro" id="IPR011009">
    <property type="entry name" value="Kinase-like_dom_sf"/>
</dbReference>
<keyword evidence="10 16" id="KW-0067">ATP-binding</keyword>